<keyword evidence="2" id="KW-1185">Reference proteome</keyword>
<accession>A0A0C2TFI3</accession>
<dbReference type="AlphaFoldDB" id="A0A0C2TFI3"/>
<name>A0A0C2TFI3_AMAMK</name>
<reference evidence="1 2" key="1">
    <citation type="submission" date="2014-04" db="EMBL/GenBank/DDBJ databases">
        <title>Evolutionary Origins and Diversification of the Mycorrhizal Mutualists.</title>
        <authorList>
            <consortium name="DOE Joint Genome Institute"/>
            <consortium name="Mycorrhizal Genomics Consortium"/>
            <person name="Kohler A."/>
            <person name="Kuo A."/>
            <person name="Nagy L.G."/>
            <person name="Floudas D."/>
            <person name="Copeland A."/>
            <person name="Barry K.W."/>
            <person name="Cichocki N."/>
            <person name="Veneault-Fourrey C."/>
            <person name="LaButti K."/>
            <person name="Lindquist E.A."/>
            <person name="Lipzen A."/>
            <person name="Lundell T."/>
            <person name="Morin E."/>
            <person name="Murat C."/>
            <person name="Riley R."/>
            <person name="Ohm R."/>
            <person name="Sun H."/>
            <person name="Tunlid A."/>
            <person name="Henrissat B."/>
            <person name="Grigoriev I.V."/>
            <person name="Hibbett D.S."/>
            <person name="Martin F."/>
        </authorList>
    </citation>
    <scope>NUCLEOTIDE SEQUENCE [LARGE SCALE GENOMIC DNA]</scope>
    <source>
        <strain evidence="1 2">Koide BX008</strain>
    </source>
</reference>
<evidence type="ECO:0000313" key="2">
    <source>
        <dbReference type="Proteomes" id="UP000054549"/>
    </source>
</evidence>
<dbReference type="Proteomes" id="UP000054549">
    <property type="component" value="Unassembled WGS sequence"/>
</dbReference>
<proteinExistence type="predicted"/>
<dbReference type="EMBL" id="KN818241">
    <property type="protein sequence ID" value="KIL65624.1"/>
    <property type="molecule type" value="Genomic_DNA"/>
</dbReference>
<dbReference type="HOGENOM" id="CLU_2209345_0_0_1"/>
<dbReference type="InParanoid" id="A0A0C2TFI3"/>
<gene>
    <name evidence="1" type="ORF">M378DRAFT_520520</name>
</gene>
<sequence length="107" mass="12758">MNRMNYCLSRLVLFYMKERKGQTFSGKGLVLDPRKLPVVDQQNETLRSLIMSLRRCINVPALNNFRNSLTLFHWFTIENAMLPLLARFIEYYPGSYVIFLFCRNFRP</sequence>
<organism evidence="1 2">
    <name type="scientific">Amanita muscaria (strain Koide BX008)</name>
    <dbReference type="NCBI Taxonomy" id="946122"/>
    <lineage>
        <taxon>Eukaryota</taxon>
        <taxon>Fungi</taxon>
        <taxon>Dikarya</taxon>
        <taxon>Basidiomycota</taxon>
        <taxon>Agaricomycotina</taxon>
        <taxon>Agaricomycetes</taxon>
        <taxon>Agaricomycetidae</taxon>
        <taxon>Agaricales</taxon>
        <taxon>Pluteineae</taxon>
        <taxon>Amanitaceae</taxon>
        <taxon>Amanita</taxon>
    </lineage>
</organism>
<evidence type="ECO:0000313" key="1">
    <source>
        <dbReference type="EMBL" id="KIL65624.1"/>
    </source>
</evidence>
<protein>
    <submittedName>
        <fullName evidence="1">Uncharacterized protein</fullName>
    </submittedName>
</protein>